<sequence>MAPLDSAPKLTLTAKPLNTRCHCRCHEVGRCRAPIRSIGHALSFTAPAASPETKVFGHFFFFLSWTTGTPLAPSSVTCDN</sequence>
<reference evidence="1" key="1">
    <citation type="submission" date="2015-04" db="UniProtKB">
        <authorList>
            <consortium name="EnsemblPlants"/>
        </authorList>
    </citation>
    <scope>IDENTIFICATION</scope>
</reference>
<dbReference type="HOGENOM" id="CLU_2593964_0_0_1"/>
<protein>
    <submittedName>
        <fullName evidence="1">Uncharacterized protein</fullName>
    </submittedName>
</protein>
<dbReference type="EnsemblPlants" id="OPUNC06G10280.1">
    <property type="protein sequence ID" value="OPUNC06G10280.1"/>
    <property type="gene ID" value="OPUNC06G10280"/>
</dbReference>
<keyword evidence="2" id="KW-1185">Reference proteome</keyword>
<reference evidence="1" key="2">
    <citation type="submission" date="2018-05" db="EMBL/GenBank/DDBJ databases">
        <title>OpunRS2 (Oryza punctata Reference Sequence Version 2).</title>
        <authorList>
            <person name="Zhang J."/>
            <person name="Kudrna D."/>
            <person name="Lee S."/>
            <person name="Talag J."/>
            <person name="Welchert J."/>
            <person name="Wing R.A."/>
        </authorList>
    </citation>
    <scope>NUCLEOTIDE SEQUENCE [LARGE SCALE GENOMIC DNA]</scope>
</reference>
<evidence type="ECO:0000313" key="2">
    <source>
        <dbReference type="Proteomes" id="UP000026962"/>
    </source>
</evidence>
<dbReference type="Proteomes" id="UP000026962">
    <property type="component" value="Chromosome 6"/>
</dbReference>
<organism evidence="1">
    <name type="scientific">Oryza punctata</name>
    <name type="common">Red rice</name>
    <dbReference type="NCBI Taxonomy" id="4537"/>
    <lineage>
        <taxon>Eukaryota</taxon>
        <taxon>Viridiplantae</taxon>
        <taxon>Streptophyta</taxon>
        <taxon>Embryophyta</taxon>
        <taxon>Tracheophyta</taxon>
        <taxon>Spermatophyta</taxon>
        <taxon>Magnoliopsida</taxon>
        <taxon>Liliopsida</taxon>
        <taxon>Poales</taxon>
        <taxon>Poaceae</taxon>
        <taxon>BOP clade</taxon>
        <taxon>Oryzoideae</taxon>
        <taxon>Oryzeae</taxon>
        <taxon>Oryzinae</taxon>
        <taxon>Oryza</taxon>
    </lineage>
</organism>
<dbReference type="AlphaFoldDB" id="A0A0E0LAE8"/>
<accession>A0A0E0LAE8</accession>
<evidence type="ECO:0000313" key="1">
    <source>
        <dbReference type="EnsemblPlants" id="OPUNC06G10280.1"/>
    </source>
</evidence>
<name>A0A0E0LAE8_ORYPU</name>
<proteinExistence type="predicted"/>
<dbReference type="Gramene" id="OPUNC06G10280.1">
    <property type="protein sequence ID" value="OPUNC06G10280.1"/>
    <property type="gene ID" value="OPUNC06G10280"/>
</dbReference>